<dbReference type="Pfam" id="PF13180">
    <property type="entry name" value="PDZ_2"/>
    <property type="match status" value="1"/>
</dbReference>
<evidence type="ECO:0000256" key="3">
    <source>
        <dbReference type="ARBA" id="ARBA00022801"/>
    </source>
</evidence>
<keyword evidence="3" id="KW-0378">Hydrolase</keyword>
<organism evidence="6 7">
    <name type="scientific">Tectimicrobiota bacterium</name>
    <dbReference type="NCBI Taxonomy" id="2528274"/>
    <lineage>
        <taxon>Bacteria</taxon>
        <taxon>Pseudomonadati</taxon>
        <taxon>Nitrospinota/Tectimicrobiota group</taxon>
        <taxon>Candidatus Tectimicrobiota</taxon>
    </lineage>
</organism>
<comment type="caution">
    <text evidence="6">The sequence shown here is derived from an EMBL/GenBank/DDBJ whole genome shotgun (WGS) entry which is preliminary data.</text>
</comment>
<evidence type="ECO:0000256" key="2">
    <source>
        <dbReference type="ARBA" id="ARBA00022670"/>
    </source>
</evidence>
<dbReference type="GO" id="GO:0004252">
    <property type="term" value="F:serine-type endopeptidase activity"/>
    <property type="evidence" value="ECO:0007669"/>
    <property type="project" value="InterPro"/>
</dbReference>
<dbReference type="Gene3D" id="2.40.10.120">
    <property type="match status" value="1"/>
</dbReference>
<proteinExistence type="inferred from homology"/>
<evidence type="ECO:0000256" key="4">
    <source>
        <dbReference type="SAM" id="SignalP"/>
    </source>
</evidence>
<dbReference type="PANTHER" id="PTHR22939">
    <property type="entry name" value="SERINE PROTEASE FAMILY S1C HTRA-RELATED"/>
    <property type="match status" value="1"/>
</dbReference>
<dbReference type="PROSITE" id="PS50106">
    <property type="entry name" value="PDZ"/>
    <property type="match status" value="1"/>
</dbReference>
<sequence>MRMAFLPLLIALLIPQAPSTAPKESQLNLNPLQPSIPSSAIERSQAAVVGIKVQVPLDRPSVLTLGPERWGSGVIFDPAGYAVTVSYVVLDAKIIQVSLRDGRVVPAKLVGLDLENGLGVIKLEGDGPWPAAALGDSSKVAVGEATATIGVGEANEIVITQGKIQAIQSFAGYWEYMIDRAFVVAPYNPSFGGSPLFNARAEVIGIVSLRLGERLFVNLAIPIEYFTSSKEELIRQGRVLSRPPRPWLGLYTVPAKEGVVVAGASPIGPASRAGLQIGDLIVRINGEKVESQEEFYRRLWQAQIGQEITLVVLRQSRFQVITLRPVDRYQFFRAPEK</sequence>
<keyword evidence="4" id="KW-0732">Signal</keyword>
<dbReference type="Gene3D" id="2.30.42.10">
    <property type="match status" value="1"/>
</dbReference>
<feature type="chain" id="PRO_5036840597" evidence="4">
    <location>
        <begin position="20"/>
        <end position="337"/>
    </location>
</feature>
<feature type="domain" description="PDZ" evidence="5">
    <location>
        <begin position="237"/>
        <end position="316"/>
    </location>
</feature>
<name>A0A932GR34_UNCTE</name>
<dbReference type="EMBL" id="JACPSX010000215">
    <property type="protein sequence ID" value="MBI3015599.1"/>
    <property type="molecule type" value="Genomic_DNA"/>
</dbReference>
<dbReference type="SUPFAM" id="SSF50494">
    <property type="entry name" value="Trypsin-like serine proteases"/>
    <property type="match status" value="1"/>
</dbReference>
<dbReference type="PANTHER" id="PTHR22939:SF129">
    <property type="entry name" value="SERINE PROTEASE HTRA2, MITOCHONDRIAL"/>
    <property type="match status" value="1"/>
</dbReference>
<gene>
    <name evidence="6" type="ORF">HYY65_11205</name>
</gene>
<dbReference type="InterPro" id="IPR009003">
    <property type="entry name" value="Peptidase_S1_PA"/>
</dbReference>
<dbReference type="InterPro" id="IPR001478">
    <property type="entry name" value="PDZ"/>
</dbReference>
<evidence type="ECO:0000313" key="7">
    <source>
        <dbReference type="Proteomes" id="UP000741360"/>
    </source>
</evidence>
<feature type="signal peptide" evidence="4">
    <location>
        <begin position="1"/>
        <end position="19"/>
    </location>
</feature>
<dbReference type="InterPro" id="IPR001940">
    <property type="entry name" value="Peptidase_S1C"/>
</dbReference>
<dbReference type="SMART" id="SM00228">
    <property type="entry name" value="PDZ"/>
    <property type="match status" value="1"/>
</dbReference>
<dbReference type="PRINTS" id="PR00834">
    <property type="entry name" value="PROTEASES2C"/>
</dbReference>
<dbReference type="Pfam" id="PF13365">
    <property type="entry name" value="Trypsin_2"/>
    <property type="match status" value="1"/>
</dbReference>
<dbReference type="GO" id="GO:0006508">
    <property type="term" value="P:proteolysis"/>
    <property type="evidence" value="ECO:0007669"/>
    <property type="project" value="UniProtKB-KW"/>
</dbReference>
<reference evidence="6" key="1">
    <citation type="submission" date="2020-07" db="EMBL/GenBank/DDBJ databases">
        <title>Huge and variable diversity of episymbiotic CPR bacteria and DPANN archaea in groundwater ecosystems.</title>
        <authorList>
            <person name="He C.Y."/>
            <person name="Keren R."/>
            <person name="Whittaker M."/>
            <person name="Farag I.F."/>
            <person name="Doudna J."/>
            <person name="Cate J.H.D."/>
            <person name="Banfield J.F."/>
        </authorList>
    </citation>
    <scope>NUCLEOTIDE SEQUENCE</scope>
    <source>
        <strain evidence="6">NC_groundwater_717_Ag_S-0.2um_59_8</strain>
    </source>
</reference>
<comment type="similarity">
    <text evidence="1">Belongs to the peptidase S1C family.</text>
</comment>
<dbReference type="AlphaFoldDB" id="A0A932GR34"/>
<dbReference type="Proteomes" id="UP000741360">
    <property type="component" value="Unassembled WGS sequence"/>
</dbReference>
<accession>A0A932GR34</accession>
<dbReference type="InterPro" id="IPR036034">
    <property type="entry name" value="PDZ_sf"/>
</dbReference>
<protein>
    <submittedName>
        <fullName evidence="6">Serine protease</fullName>
    </submittedName>
</protein>
<keyword evidence="2 6" id="KW-0645">Protease</keyword>
<dbReference type="SUPFAM" id="SSF50156">
    <property type="entry name" value="PDZ domain-like"/>
    <property type="match status" value="1"/>
</dbReference>
<evidence type="ECO:0000259" key="5">
    <source>
        <dbReference type="PROSITE" id="PS50106"/>
    </source>
</evidence>
<evidence type="ECO:0000256" key="1">
    <source>
        <dbReference type="ARBA" id="ARBA00010541"/>
    </source>
</evidence>
<evidence type="ECO:0000313" key="6">
    <source>
        <dbReference type="EMBL" id="MBI3015599.1"/>
    </source>
</evidence>